<name>A0A9D4M1G7_DREPO</name>
<organism evidence="1 2">
    <name type="scientific">Dreissena polymorpha</name>
    <name type="common">Zebra mussel</name>
    <name type="synonym">Mytilus polymorpha</name>
    <dbReference type="NCBI Taxonomy" id="45954"/>
    <lineage>
        <taxon>Eukaryota</taxon>
        <taxon>Metazoa</taxon>
        <taxon>Spiralia</taxon>
        <taxon>Lophotrochozoa</taxon>
        <taxon>Mollusca</taxon>
        <taxon>Bivalvia</taxon>
        <taxon>Autobranchia</taxon>
        <taxon>Heteroconchia</taxon>
        <taxon>Euheterodonta</taxon>
        <taxon>Imparidentia</taxon>
        <taxon>Neoheterodontei</taxon>
        <taxon>Myida</taxon>
        <taxon>Dreissenoidea</taxon>
        <taxon>Dreissenidae</taxon>
        <taxon>Dreissena</taxon>
    </lineage>
</organism>
<evidence type="ECO:0000313" key="2">
    <source>
        <dbReference type="Proteomes" id="UP000828390"/>
    </source>
</evidence>
<proteinExistence type="predicted"/>
<reference evidence="1" key="1">
    <citation type="journal article" date="2019" name="bioRxiv">
        <title>The Genome of the Zebra Mussel, Dreissena polymorpha: A Resource for Invasive Species Research.</title>
        <authorList>
            <person name="McCartney M.A."/>
            <person name="Auch B."/>
            <person name="Kono T."/>
            <person name="Mallez S."/>
            <person name="Zhang Y."/>
            <person name="Obille A."/>
            <person name="Becker A."/>
            <person name="Abrahante J.E."/>
            <person name="Garbe J."/>
            <person name="Badalamenti J.P."/>
            <person name="Herman A."/>
            <person name="Mangelson H."/>
            <person name="Liachko I."/>
            <person name="Sullivan S."/>
            <person name="Sone E.D."/>
            <person name="Koren S."/>
            <person name="Silverstein K.A.T."/>
            <person name="Beckman K.B."/>
            <person name="Gohl D.M."/>
        </authorList>
    </citation>
    <scope>NUCLEOTIDE SEQUENCE</scope>
    <source>
        <strain evidence="1">Duluth1</strain>
        <tissue evidence="1">Whole animal</tissue>
    </source>
</reference>
<keyword evidence="2" id="KW-1185">Reference proteome</keyword>
<accession>A0A9D4M1G7</accession>
<gene>
    <name evidence="1" type="ORF">DPMN_031013</name>
</gene>
<reference evidence="1" key="2">
    <citation type="submission" date="2020-11" db="EMBL/GenBank/DDBJ databases">
        <authorList>
            <person name="McCartney M.A."/>
            <person name="Auch B."/>
            <person name="Kono T."/>
            <person name="Mallez S."/>
            <person name="Becker A."/>
            <person name="Gohl D.M."/>
            <person name="Silverstein K.A.T."/>
            <person name="Koren S."/>
            <person name="Bechman K.B."/>
            <person name="Herman A."/>
            <person name="Abrahante J.E."/>
            <person name="Garbe J."/>
        </authorList>
    </citation>
    <scope>NUCLEOTIDE SEQUENCE</scope>
    <source>
        <strain evidence="1">Duluth1</strain>
        <tissue evidence="1">Whole animal</tissue>
    </source>
</reference>
<dbReference type="Proteomes" id="UP000828390">
    <property type="component" value="Unassembled WGS sequence"/>
</dbReference>
<protein>
    <submittedName>
        <fullName evidence="1">Uncharacterized protein</fullName>
    </submittedName>
</protein>
<evidence type="ECO:0000313" key="1">
    <source>
        <dbReference type="EMBL" id="KAH3867876.1"/>
    </source>
</evidence>
<sequence length="274" mass="32005">MRLLWNALHGLWKALHGLNIKNLSLQFPEDWYYDETMSQSLLSLTRLETLSIDVKEDIPGLWEALHGLNIKGLSLSRHIYRKWKYEETLLQSLLSSLTQLESLTICMPTYIDIQLPKSVNYLNIFYEALHPSQLLKLVDSLSACAQTVESRLEFGCGEFTDDVYYFNTRIHKISPEEYIAIQKELKTQKNVAVKRFQIFNRIHKTFRIQKTYWEDDIASSHWSVHDIGCADDYYQDDDIVKDDPYIKFISRMGNKIINRISMRLLITPASISSS</sequence>
<dbReference type="AlphaFoldDB" id="A0A9D4M1G7"/>
<dbReference type="EMBL" id="JAIWYP010000002">
    <property type="protein sequence ID" value="KAH3867876.1"/>
    <property type="molecule type" value="Genomic_DNA"/>
</dbReference>
<comment type="caution">
    <text evidence="1">The sequence shown here is derived from an EMBL/GenBank/DDBJ whole genome shotgun (WGS) entry which is preliminary data.</text>
</comment>